<evidence type="ECO:0000313" key="3">
    <source>
        <dbReference type="Proteomes" id="UP001389717"/>
    </source>
</evidence>
<evidence type="ECO:0000256" key="1">
    <source>
        <dbReference type="SAM" id="Phobius"/>
    </source>
</evidence>
<organism evidence="2 3">
    <name type="scientific">Rossellomorea oryzaecorticis</name>
    <dbReference type="NCBI Taxonomy" id="1396505"/>
    <lineage>
        <taxon>Bacteria</taxon>
        <taxon>Bacillati</taxon>
        <taxon>Bacillota</taxon>
        <taxon>Bacilli</taxon>
        <taxon>Bacillales</taxon>
        <taxon>Bacillaceae</taxon>
        <taxon>Rossellomorea</taxon>
    </lineage>
</organism>
<keyword evidence="1" id="KW-1133">Transmembrane helix</keyword>
<comment type="caution">
    <text evidence="2">The sequence shown here is derived from an EMBL/GenBank/DDBJ whole genome shotgun (WGS) entry which is preliminary data.</text>
</comment>
<sequence>MSFKIYKIIHLILTGIITIPISLFIASGGLGENYTGNAFVYPQFLLVIAVWLIGAVLSFNNKRAKYGLVISALPPLFFVGNLLYAFFFFN</sequence>
<dbReference type="RefSeq" id="WP_341980152.1">
    <property type="nucleotide sequence ID" value="NZ_JBBYAF010000003.1"/>
</dbReference>
<name>A0ABU9K535_9BACI</name>
<keyword evidence="3" id="KW-1185">Reference proteome</keyword>
<feature type="transmembrane region" description="Helical" evidence="1">
    <location>
        <begin position="66"/>
        <end position="89"/>
    </location>
</feature>
<gene>
    <name evidence="2" type="ORF">AAEO50_02740</name>
</gene>
<dbReference type="Proteomes" id="UP001389717">
    <property type="component" value="Unassembled WGS sequence"/>
</dbReference>
<proteinExistence type="predicted"/>
<protein>
    <submittedName>
        <fullName evidence="2">Uncharacterized protein</fullName>
    </submittedName>
</protein>
<reference evidence="2 3" key="1">
    <citation type="submission" date="2024-04" db="EMBL/GenBank/DDBJ databases">
        <title>Bacillus oryzaecorticis sp. nov., a moderately halophilic bacterium isolated from rice husks.</title>
        <authorList>
            <person name="Zhu H.-S."/>
        </authorList>
    </citation>
    <scope>NUCLEOTIDE SEQUENCE [LARGE SCALE GENOMIC DNA]</scope>
    <source>
        <strain evidence="2 3">ZC255</strain>
    </source>
</reference>
<keyword evidence="1" id="KW-0472">Membrane</keyword>
<feature type="transmembrane region" description="Helical" evidence="1">
    <location>
        <begin position="7"/>
        <end position="26"/>
    </location>
</feature>
<evidence type="ECO:0000313" key="2">
    <source>
        <dbReference type="EMBL" id="MEL3971184.1"/>
    </source>
</evidence>
<feature type="transmembrane region" description="Helical" evidence="1">
    <location>
        <begin position="38"/>
        <end position="59"/>
    </location>
</feature>
<accession>A0ABU9K535</accession>
<keyword evidence="1" id="KW-0812">Transmembrane</keyword>
<dbReference type="EMBL" id="JBBYAF010000003">
    <property type="protein sequence ID" value="MEL3971184.1"/>
    <property type="molecule type" value="Genomic_DNA"/>
</dbReference>